<dbReference type="RefSeq" id="WP_254296820.1">
    <property type="nucleotide sequence ID" value="NZ_JAMLDX010000025.1"/>
</dbReference>
<keyword evidence="1" id="KW-0812">Transmembrane</keyword>
<feature type="transmembrane region" description="Helical" evidence="1">
    <location>
        <begin position="83"/>
        <end position="103"/>
    </location>
</feature>
<proteinExistence type="predicted"/>
<comment type="caution">
    <text evidence="2">The sequence shown here is derived from an EMBL/GenBank/DDBJ whole genome shotgun (WGS) entry which is preliminary data.</text>
</comment>
<organism evidence="2 3">
    <name type="scientific">Sphingomonas tagetis</name>
    <dbReference type="NCBI Taxonomy" id="2949092"/>
    <lineage>
        <taxon>Bacteria</taxon>
        <taxon>Pseudomonadati</taxon>
        <taxon>Pseudomonadota</taxon>
        <taxon>Alphaproteobacteria</taxon>
        <taxon>Sphingomonadales</taxon>
        <taxon>Sphingomonadaceae</taxon>
        <taxon>Sphingomonas</taxon>
    </lineage>
</organism>
<protein>
    <recommendedName>
        <fullName evidence="4">O-Antigen ligase</fullName>
    </recommendedName>
</protein>
<feature type="transmembrane region" description="Helical" evidence="1">
    <location>
        <begin position="115"/>
        <end position="135"/>
    </location>
</feature>
<feature type="transmembrane region" description="Helical" evidence="1">
    <location>
        <begin position="328"/>
        <end position="348"/>
    </location>
</feature>
<reference evidence="2" key="1">
    <citation type="submission" date="2022-05" db="EMBL/GenBank/DDBJ databases">
        <title>Sphingomonas sp. strain MG17 Genome sequencing and assembly.</title>
        <authorList>
            <person name="Kim I."/>
        </authorList>
    </citation>
    <scope>NUCLEOTIDE SEQUENCE</scope>
    <source>
        <strain evidence="2">MG17</strain>
    </source>
</reference>
<dbReference type="AlphaFoldDB" id="A0A9X2HUJ9"/>
<feature type="transmembrane region" description="Helical" evidence="1">
    <location>
        <begin position="203"/>
        <end position="227"/>
    </location>
</feature>
<gene>
    <name evidence="2" type="ORF">M9978_21035</name>
</gene>
<dbReference type="Proteomes" id="UP001139451">
    <property type="component" value="Unassembled WGS sequence"/>
</dbReference>
<evidence type="ECO:0000256" key="1">
    <source>
        <dbReference type="SAM" id="Phobius"/>
    </source>
</evidence>
<evidence type="ECO:0000313" key="3">
    <source>
        <dbReference type="Proteomes" id="UP001139451"/>
    </source>
</evidence>
<feature type="transmembrane region" description="Helical" evidence="1">
    <location>
        <begin position="239"/>
        <end position="258"/>
    </location>
</feature>
<feature type="transmembrane region" description="Helical" evidence="1">
    <location>
        <begin position="360"/>
        <end position="384"/>
    </location>
</feature>
<sequence>MNEIASHRSQRRKELAIVFLLIMVSGNPAFSSSLASPVILLPLTLYLLFFHHATDDSGFYKKLSILGLGFFAILVIHALQFNVYAINASAFFLLKIFSGGLVIHKIGPRFPERLFSIVFFISLVSLICYAVLLTVGPDAMPGYEDPELLGQNVKSMLIFTTLMTDEWWRNCSLLWEPGAFQAIINLSLALLPISSWLAPQRRLRMICVLLALLTTFSTTGYLLFFLLAILKFSQIRQSWLIRLPLIALAVVTSVVATFELDFLGDKIAGQYERSFDTLDFAPDRFGSLLFDIHYIEKNPVFGNGLTEETRLADNPELHGLSLGHSNGLSNFVATFGFFGALLYFFCLLTGQTGLTRGDRIVLAIAVGVIVFSEQFLGYALFLGLPFLRLMDLRSTVTHRPLVAIPS</sequence>
<keyword evidence="3" id="KW-1185">Reference proteome</keyword>
<feature type="transmembrane region" description="Helical" evidence="1">
    <location>
        <begin position="59"/>
        <end position="76"/>
    </location>
</feature>
<dbReference type="EMBL" id="JAMLDX010000025">
    <property type="protein sequence ID" value="MCP3732905.1"/>
    <property type="molecule type" value="Genomic_DNA"/>
</dbReference>
<evidence type="ECO:0000313" key="2">
    <source>
        <dbReference type="EMBL" id="MCP3732905.1"/>
    </source>
</evidence>
<keyword evidence="1" id="KW-0472">Membrane</keyword>
<accession>A0A9X2HUJ9</accession>
<evidence type="ECO:0008006" key="4">
    <source>
        <dbReference type="Google" id="ProtNLM"/>
    </source>
</evidence>
<keyword evidence="1" id="KW-1133">Transmembrane helix</keyword>
<name>A0A9X2HUJ9_9SPHN</name>